<name>A0A2A4AKQ5_9CORY</name>
<gene>
    <name evidence="2" type="ORF">COM45_03950</name>
</gene>
<sequence>MAPELNLDNPHDANLRPSRLPASVQWAAVGLFCAAVALSAVFAISEHWRRATVVLGAGLLWLSLVRLSCDSKIVGILAVRSRRFDACFSGVIGAVMVFLSVSVDALGS</sequence>
<accession>A0A2A4AKQ5</accession>
<keyword evidence="1" id="KW-0812">Transmembrane</keyword>
<dbReference type="InterPro" id="IPR021385">
    <property type="entry name" value="DUF3017"/>
</dbReference>
<dbReference type="EMBL" id="NWBP01000011">
    <property type="protein sequence ID" value="PCC83503.1"/>
    <property type="molecule type" value="Genomic_DNA"/>
</dbReference>
<dbReference type="Pfam" id="PF11222">
    <property type="entry name" value="DUF3017"/>
    <property type="match status" value="1"/>
</dbReference>
<dbReference type="Proteomes" id="UP000218690">
    <property type="component" value="Unassembled WGS sequence"/>
</dbReference>
<keyword evidence="1" id="KW-0472">Membrane</keyword>
<feature type="transmembrane region" description="Helical" evidence="1">
    <location>
        <begin position="24"/>
        <end position="44"/>
    </location>
</feature>
<organism evidence="2 3">
    <name type="scientific">Corynebacterium accolens</name>
    <dbReference type="NCBI Taxonomy" id="38284"/>
    <lineage>
        <taxon>Bacteria</taxon>
        <taxon>Bacillati</taxon>
        <taxon>Actinomycetota</taxon>
        <taxon>Actinomycetes</taxon>
        <taxon>Mycobacteriales</taxon>
        <taxon>Corynebacteriaceae</taxon>
        <taxon>Corynebacterium</taxon>
    </lineage>
</organism>
<keyword evidence="1" id="KW-1133">Transmembrane helix</keyword>
<evidence type="ECO:0000313" key="3">
    <source>
        <dbReference type="Proteomes" id="UP000218690"/>
    </source>
</evidence>
<comment type="caution">
    <text evidence="2">The sequence shown here is derived from an EMBL/GenBank/DDBJ whole genome shotgun (WGS) entry which is preliminary data.</text>
</comment>
<feature type="transmembrane region" description="Helical" evidence="1">
    <location>
        <begin position="88"/>
        <end position="107"/>
    </location>
</feature>
<reference evidence="2 3" key="1">
    <citation type="submission" date="2017-09" db="EMBL/GenBank/DDBJ databases">
        <title>Draft Genome Sequence of Corynebacterium accolens AH4003.</title>
        <authorList>
            <person name="Chen Y."/>
            <person name="Oosthuysen W.F."/>
            <person name="Kelley S."/>
            <person name="Horswill A."/>
        </authorList>
    </citation>
    <scope>NUCLEOTIDE SEQUENCE [LARGE SCALE GENOMIC DNA]</scope>
    <source>
        <strain evidence="2 3">AH4003</strain>
    </source>
</reference>
<evidence type="ECO:0000256" key="1">
    <source>
        <dbReference type="SAM" id="Phobius"/>
    </source>
</evidence>
<dbReference type="AlphaFoldDB" id="A0A2A4AKQ5"/>
<evidence type="ECO:0000313" key="2">
    <source>
        <dbReference type="EMBL" id="PCC83503.1"/>
    </source>
</evidence>
<proteinExistence type="predicted"/>
<protein>
    <submittedName>
        <fullName evidence="2">DUF3017 domain-containing protein</fullName>
    </submittedName>
</protein>